<dbReference type="Gene3D" id="3.40.50.1580">
    <property type="entry name" value="Nucleoside phosphorylase domain"/>
    <property type="match status" value="1"/>
</dbReference>
<feature type="chain" id="PRO_5026781021" description="Nucleoside phosphorylase domain-containing protein" evidence="1">
    <location>
        <begin position="22"/>
        <end position="263"/>
    </location>
</feature>
<comment type="caution">
    <text evidence="3">The sequence shown here is derived from an EMBL/GenBank/DDBJ whole genome shotgun (WGS) entry which is preliminary data.</text>
</comment>
<organism evidence="3 4">
    <name type="scientific">Silvanigrella paludirubra</name>
    <dbReference type="NCBI Taxonomy" id="2499159"/>
    <lineage>
        <taxon>Bacteria</taxon>
        <taxon>Pseudomonadati</taxon>
        <taxon>Bdellovibrionota</taxon>
        <taxon>Oligoflexia</taxon>
        <taxon>Silvanigrellales</taxon>
        <taxon>Silvanigrellaceae</taxon>
        <taxon>Silvanigrella</taxon>
    </lineage>
</organism>
<dbReference type="RefSeq" id="WP_153421044.1">
    <property type="nucleotide sequence ID" value="NZ_WFLM01000004.1"/>
</dbReference>
<dbReference type="Proteomes" id="UP000437748">
    <property type="component" value="Unassembled WGS sequence"/>
</dbReference>
<protein>
    <recommendedName>
        <fullName evidence="2">Nucleoside phosphorylase domain-containing protein</fullName>
    </recommendedName>
</protein>
<dbReference type="PANTHER" id="PTHR46994">
    <property type="entry name" value="5'-METHYLTHIOADENOSINE/S-ADENOSYLHOMOCYSTEINE NUCLEOSIDASE 1"/>
    <property type="match status" value="1"/>
</dbReference>
<dbReference type="OrthoDB" id="997641at2"/>
<sequence length="263" mass="29328">MNIKKSIIALLSSLTCFACSASENKINAENKNSNKTPKNILILMAMQDEANPFIEKLNLKKEEKLNPLYRNNYYSGNINGNHIYLLVNGKKGNTDYVGSEATVISLVLGIEKFKPDILINVGTSGALTKSGIKIGDILNISESYYLDRNIPIPDYKIYSEGHFKASLLDTKAKKHKICSSLSFVTKDNINSKMKSLGCEVFDMEAASFSFISSEANKKFYIIKGVTDYVDGEFNAVAFQNNFKIVSNKLAEYVKNKLENINLN</sequence>
<dbReference type="Pfam" id="PF01048">
    <property type="entry name" value="PNP_UDP_1"/>
    <property type="match status" value="1"/>
</dbReference>
<name>A0A6N6VVR7_9BACT</name>
<dbReference type="InterPro" id="IPR000845">
    <property type="entry name" value="Nucleoside_phosphorylase_d"/>
</dbReference>
<reference evidence="3 4" key="1">
    <citation type="submission" date="2019-10" db="EMBL/GenBank/DDBJ databases">
        <title>New species of Slilvanegrellaceae.</title>
        <authorList>
            <person name="Pitt A."/>
            <person name="Hahn M.W."/>
        </authorList>
    </citation>
    <scope>NUCLEOTIDE SEQUENCE [LARGE SCALE GENOMIC DNA]</scope>
    <source>
        <strain evidence="3 4">SP-Ram-0.45-NSY-1</strain>
    </source>
</reference>
<evidence type="ECO:0000313" key="4">
    <source>
        <dbReference type="Proteomes" id="UP000437748"/>
    </source>
</evidence>
<evidence type="ECO:0000313" key="3">
    <source>
        <dbReference type="EMBL" id="KAB8037965.1"/>
    </source>
</evidence>
<dbReference type="InterPro" id="IPR044580">
    <property type="entry name" value="MTAN"/>
</dbReference>
<dbReference type="SUPFAM" id="SSF53167">
    <property type="entry name" value="Purine and uridine phosphorylases"/>
    <property type="match status" value="1"/>
</dbReference>
<accession>A0A6N6VVR7</accession>
<dbReference type="PANTHER" id="PTHR46994:SF1">
    <property type="entry name" value="5'-METHYLTHIOADENOSINE NUCLEOSIDASE"/>
    <property type="match status" value="1"/>
</dbReference>
<feature type="domain" description="Nucleoside phosphorylase" evidence="2">
    <location>
        <begin position="40"/>
        <end position="254"/>
    </location>
</feature>
<evidence type="ECO:0000259" key="2">
    <source>
        <dbReference type="Pfam" id="PF01048"/>
    </source>
</evidence>
<evidence type="ECO:0000256" key="1">
    <source>
        <dbReference type="SAM" id="SignalP"/>
    </source>
</evidence>
<feature type="signal peptide" evidence="1">
    <location>
        <begin position="1"/>
        <end position="21"/>
    </location>
</feature>
<keyword evidence="4" id="KW-1185">Reference proteome</keyword>
<dbReference type="GO" id="GO:0009116">
    <property type="term" value="P:nucleoside metabolic process"/>
    <property type="evidence" value="ECO:0007669"/>
    <property type="project" value="InterPro"/>
</dbReference>
<keyword evidence="1" id="KW-0732">Signal</keyword>
<proteinExistence type="predicted"/>
<gene>
    <name evidence="3" type="ORF">GCL60_12400</name>
</gene>
<dbReference type="GO" id="GO:0019509">
    <property type="term" value="P:L-methionine salvage from methylthioadenosine"/>
    <property type="evidence" value="ECO:0007669"/>
    <property type="project" value="InterPro"/>
</dbReference>
<dbReference type="EMBL" id="WFLM01000004">
    <property type="protein sequence ID" value="KAB8037965.1"/>
    <property type="molecule type" value="Genomic_DNA"/>
</dbReference>
<dbReference type="AlphaFoldDB" id="A0A6N6VVR7"/>
<dbReference type="GO" id="GO:0008930">
    <property type="term" value="F:methylthioadenosine nucleosidase activity"/>
    <property type="evidence" value="ECO:0007669"/>
    <property type="project" value="InterPro"/>
</dbReference>
<dbReference type="InterPro" id="IPR035994">
    <property type="entry name" value="Nucleoside_phosphorylase_sf"/>
</dbReference>
<dbReference type="CDD" id="cd09008">
    <property type="entry name" value="MTAN"/>
    <property type="match status" value="1"/>
</dbReference>